<dbReference type="Pfam" id="PF02753">
    <property type="entry name" value="PapD_C"/>
    <property type="match status" value="1"/>
</dbReference>
<keyword evidence="4" id="KW-0574">Periplasm</keyword>
<dbReference type="InterPro" id="IPR016148">
    <property type="entry name" value="Pili_assmbl_chaperone_C"/>
</dbReference>
<evidence type="ECO:0000259" key="9">
    <source>
        <dbReference type="Pfam" id="PF02753"/>
    </source>
</evidence>
<comment type="similarity">
    <text evidence="2 6">Belongs to the periplasmic pilus chaperone family.</text>
</comment>
<evidence type="ECO:0000256" key="7">
    <source>
        <dbReference type="SAM" id="SignalP"/>
    </source>
</evidence>
<dbReference type="GeneID" id="87000548"/>
<comment type="subcellular location">
    <subcellularLocation>
        <location evidence="1 6">Periplasm</location>
    </subcellularLocation>
</comment>
<gene>
    <name evidence="10" type="primary">yehC</name>
    <name evidence="10" type="ORF">KL86CIT2_390157</name>
    <name evidence="11" type="ORF">KM92CIT3_81126</name>
</gene>
<dbReference type="EMBL" id="FLUB01000020">
    <property type="protein sequence ID" value="SBV68875.1"/>
    <property type="molecule type" value="Genomic_DNA"/>
</dbReference>
<organism evidence="10">
    <name type="scientific">uncultured Citrobacter sp</name>
    <dbReference type="NCBI Taxonomy" id="200446"/>
    <lineage>
        <taxon>Bacteria</taxon>
        <taxon>Pseudomonadati</taxon>
        <taxon>Pseudomonadota</taxon>
        <taxon>Gammaproteobacteria</taxon>
        <taxon>Enterobacterales</taxon>
        <taxon>Enterobacteriaceae</taxon>
        <taxon>Citrobacter</taxon>
        <taxon>environmental samples</taxon>
    </lineage>
</organism>
<feature type="chain" id="PRO_5015073628" evidence="7">
    <location>
        <begin position="19"/>
        <end position="227"/>
    </location>
</feature>
<dbReference type="GO" id="GO:0071555">
    <property type="term" value="P:cell wall organization"/>
    <property type="evidence" value="ECO:0007669"/>
    <property type="project" value="InterPro"/>
</dbReference>
<dbReference type="InterPro" id="IPR001829">
    <property type="entry name" value="Pili_assmbl_chaperone_bac"/>
</dbReference>
<evidence type="ECO:0000259" key="8">
    <source>
        <dbReference type="Pfam" id="PF00345"/>
    </source>
</evidence>
<protein>
    <submittedName>
        <fullName evidence="10">Putative membrane-associated pilin chaperone</fullName>
    </submittedName>
</protein>
<evidence type="ECO:0000256" key="3">
    <source>
        <dbReference type="ARBA" id="ARBA00022729"/>
    </source>
</evidence>
<keyword evidence="3 7" id="KW-0732">Signal</keyword>
<dbReference type="Pfam" id="PF00345">
    <property type="entry name" value="PapD_N"/>
    <property type="match status" value="1"/>
</dbReference>
<dbReference type="PROSITE" id="PS00635">
    <property type="entry name" value="PILI_CHAPERONE"/>
    <property type="match status" value="1"/>
</dbReference>
<feature type="domain" description="Pili assembly chaperone N-terminal" evidence="8">
    <location>
        <begin position="20"/>
        <end position="141"/>
    </location>
</feature>
<feature type="signal peptide" evidence="7">
    <location>
        <begin position="1"/>
        <end position="18"/>
    </location>
</feature>
<evidence type="ECO:0000313" key="10">
    <source>
        <dbReference type="EMBL" id="SBV64828.1"/>
    </source>
</evidence>
<proteinExistence type="inferred from homology"/>
<dbReference type="PANTHER" id="PTHR30251:SF10">
    <property type="entry name" value="FIMBRIAL CHAPERONE YEHC-RELATED"/>
    <property type="match status" value="1"/>
</dbReference>
<dbReference type="EMBL" id="FLUA01000037">
    <property type="protein sequence ID" value="SBV64828.1"/>
    <property type="molecule type" value="Genomic_DNA"/>
</dbReference>
<dbReference type="SUPFAM" id="SSF49354">
    <property type="entry name" value="PapD-like"/>
    <property type="match status" value="1"/>
</dbReference>
<dbReference type="InterPro" id="IPR008962">
    <property type="entry name" value="PapD-like_sf"/>
</dbReference>
<dbReference type="GO" id="GO:0030288">
    <property type="term" value="C:outer membrane-bounded periplasmic space"/>
    <property type="evidence" value="ECO:0007669"/>
    <property type="project" value="InterPro"/>
</dbReference>
<evidence type="ECO:0000256" key="2">
    <source>
        <dbReference type="ARBA" id="ARBA00007399"/>
    </source>
</evidence>
<evidence type="ECO:0000256" key="6">
    <source>
        <dbReference type="RuleBase" id="RU003918"/>
    </source>
</evidence>
<dbReference type="PRINTS" id="PR00969">
    <property type="entry name" value="CHAPERONPILI"/>
</dbReference>
<evidence type="ECO:0000313" key="11">
    <source>
        <dbReference type="EMBL" id="SBV68875.1"/>
    </source>
</evidence>
<evidence type="ECO:0000256" key="4">
    <source>
        <dbReference type="ARBA" id="ARBA00022764"/>
    </source>
</evidence>
<name>A0A212IDD7_9ENTR</name>
<reference evidence="10" key="1">
    <citation type="submission" date="2016-04" db="EMBL/GenBank/DDBJ databases">
        <authorList>
            <person name="Evans L.H."/>
            <person name="Alamgir A."/>
            <person name="Owens N."/>
            <person name="Weber N.D."/>
            <person name="Virtaneva K."/>
            <person name="Barbian K."/>
            <person name="Babar A."/>
            <person name="Rosenke K."/>
        </authorList>
    </citation>
    <scope>NUCLEOTIDE SEQUENCE</scope>
    <source>
        <strain evidence="10">86-2</strain>
        <strain evidence="11">92-3</strain>
    </source>
</reference>
<dbReference type="InterPro" id="IPR018046">
    <property type="entry name" value="Pili_assmbl_chaperone_CS"/>
</dbReference>
<dbReference type="InterPro" id="IPR050643">
    <property type="entry name" value="Periplasmic_pilus_chap"/>
</dbReference>
<sequence length="227" mass="25363">MKRILLSGLIALTLPAHADIVIYGTRVIYPAEKKEIIVQLMNESTKASLVQSWIDDGDTTLPPEKIDVPFLLTPPVIRVKGNSGQQIKIKKIANNLPSDKESLFYFNVLDIPPNTNNQDGKNTLKFAMQNRLKLLYRPKSVESVTQNSIKKLSFSRSNGGLNLNNATANWITIPKIEANRNQLNGKTILLPPLSSQLLQLRNNGSNQYVVTIIDDRGNYVSDTLRVK</sequence>
<evidence type="ECO:0000256" key="1">
    <source>
        <dbReference type="ARBA" id="ARBA00004418"/>
    </source>
</evidence>
<dbReference type="Gene3D" id="2.60.40.10">
    <property type="entry name" value="Immunoglobulins"/>
    <property type="match status" value="2"/>
</dbReference>
<dbReference type="InterPro" id="IPR036316">
    <property type="entry name" value="Pili_assmbl_chap_C_dom_sf"/>
</dbReference>
<dbReference type="AlphaFoldDB" id="A0A212IDD7"/>
<feature type="domain" description="Pili assembly chaperone C-terminal" evidence="9">
    <location>
        <begin position="163"/>
        <end position="220"/>
    </location>
</feature>
<accession>A0A212IDD7</accession>
<dbReference type="InterPro" id="IPR016147">
    <property type="entry name" value="Pili_assmbl_chaperone_N"/>
</dbReference>
<keyword evidence="5 6" id="KW-0143">Chaperone</keyword>
<dbReference type="RefSeq" id="WP_044702109.1">
    <property type="nucleotide sequence ID" value="NZ_LT598671.1"/>
</dbReference>
<dbReference type="PANTHER" id="PTHR30251">
    <property type="entry name" value="PILUS ASSEMBLY CHAPERONE"/>
    <property type="match status" value="1"/>
</dbReference>
<dbReference type="InterPro" id="IPR013783">
    <property type="entry name" value="Ig-like_fold"/>
</dbReference>
<dbReference type="SUPFAM" id="SSF49584">
    <property type="entry name" value="Periplasmic chaperone C-domain"/>
    <property type="match status" value="1"/>
</dbReference>
<evidence type="ECO:0000256" key="5">
    <source>
        <dbReference type="ARBA" id="ARBA00023186"/>
    </source>
</evidence>